<evidence type="ECO:0000256" key="1">
    <source>
        <dbReference type="SAM" id="Phobius"/>
    </source>
</evidence>
<feature type="transmembrane region" description="Helical" evidence="1">
    <location>
        <begin position="36"/>
        <end position="59"/>
    </location>
</feature>
<dbReference type="AlphaFoldDB" id="C7R4V2"/>
<reference evidence="2 3" key="1">
    <citation type="journal article" date="2009" name="Stand. Genomic Sci.">
        <title>Complete genome sequence of Jonesia denitrificans type strain (Prevot 55134).</title>
        <authorList>
            <person name="Pukall R."/>
            <person name="Gehrich-Schroter G."/>
            <person name="Lapidus A."/>
            <person name="Nolan M."/>
            <person name="Glavina Del Rio T."/>
            <person name="Lucas S."/>
            <person name="Chen F."/>
            <person name="Tice H."/>
            <person name="Pitluck S."/>
            <person name="Cheng J.F."/>
            <person name="Copeland A."/>
            <person name="Saunders E."/>
            <person name="Brettin T."/>
            <person name="Detter J.C."/>
            <person name="Bruce D."/>
            <person name="Goodwin L."/>
            <person name="Pati A."/>
            <person name="Ivanova N."/>
            <person name="Mavromatis K."/>
            <person name="Ovchinnikova G."/>
            <person name="Chen A."/>
            <person name="Palaniappan K."/>
            <person name="Land M."/>
            <person name="Hauser L."/>
            <person name="Chang Y.J."/>
            <person name="Jeffries C.D."/>
            <person name="Chain P."/>
            <person name="Goker M."/>
            <person name="Bristow J."/>
            <person name="Eisen J.A."/>
            <person name="Markowitz V."/>
            <person name="Hugenholtz P."/>
            <person name="Kyrpides N.C."/>
            <person name="Klenk H.P."/>
            <person name="Han C."/>
        </authorList>
    </citation>
    <scope>NUCLEOTIDE SEQUENCE [LARGE SCALE GENOMIC DNA]</scope>
    <source>
        <strain evidence="3">ATCC 14870 / DSM 20603 / BCRC 15368 / CIP 55.134 / JCM 11481 / NBRC 15587 / NCTC 10816 / Prevot 55134</strain>
    </source>
</reference>
<sequence length="78" mass="8106">MLGVGALGLIGGALLALFIQDLLAVAFVTGENVPDALTIIFAYLIPVVSIVTAVAAGVIDRRLAVRRTEEDSDDDRPG</sequence>
<evidence type="ECO:0000313" key="2">
    <source>
        <dbReference type="EMBL" id="ACV09122.1"/>
    </source>
</evidence>
<protein>
    <submittedName>
        <fullName evidence="2">Uncharacterized protein</fullName>
    </submittedName>
</protein>
<keyword evidence="3" id="KW-1185">Reference proteome</keyword>
<dbReference type="RefSeq" id="WP_015771750.1">
    <property type="nucleotide sequence ID" value="NC_013174.1"/>
</dbReference>
<accession>C7R4V2</accession>
<dbReference type="KEGG" id="jde:Jden_1473"/>
<gene>
    <name evidence="2" type="ordered locus">Jden_1473</name>
</gene>
<evidence type="ECO:0000313" key="3">
    <source>
        <dbReference type="Proteomes" id="UP000000628"/>
    </source>
</evidence>
<name>C7R4V2_JONDD</name>
<keyword evidence="1" id="KW-0472">Membrane</keyword>
<dbReference type="EMBL" id="CP001706">
    <property type="protein sequence ID" value="ACV09122.1"/>
    <property type="molecule type" value="Genomic_DNA"/>
</dbReference>
<organism evidence="2 3">
    <name type="scientific">Jonesia denitrificans (strain ATCC 14870 / DSM 20603 / BCRC 15368 / CIP 55.134 / JCM 11481 / NBRC 15587 / NCTC 10816 / Prevot 55134)</name>
    <name type="common">Listeria denitrificans</name>
    <dbReference type="NCBI Taxonomy" id="471856"/>
    <lineage>
        <taxon>Bacteria</taxon>
        <taxon>Bacillati</taxon>
        <taxon>Actinomycetota</taxon>
        <taxon>Actinomycetes</taxon>
        <taxon>Micrococcales</taxon>
        <taxon>Jonesiaceae</taxon>
        <taxon>Jonesia</taxon>
    </lineage>
</organism>
<keyword evidence="1" id="KW-0812">Transmembrane</keyword>
<dbReference type="HOGENOM" id="CLU_2617279_0_0_11"/>
<keyword evidence="1" id="KW-1133">Transmembrane helix</keyword>
<proteinExistence type="predicted"/>
<dbReference type="Proteomes" id="UP000000628">
    <property type="component" value="Chromosome"/>
</dbReference>